<dbReference type="AlphaFoldDB" id="A0A7J6WLX1"/>
<evidence type="ECO:0000313" key="1">
    <source>
        <dbReference type="EMBL" id="KAF5198354.1"/>
    </source>
</evidence>
<comment type="caution">
    <text evidence="1">The sequence shown here is derived from an EMBL/GenBank/DDBJ whole genome shotgun (WGS) entry which is preliminary data.</text>
</comment>
<protein>
    <submittedName>
        <fullName evidence="1">Uncharacterized protein</fullName>
    </submittedName>
</protein>
<name>A0A7J6WLX1_THATH</name>
<reference evidence="1 2" key="1">
    <citation type="submission" date="2020-06" db="EMBL/GenBank/DDBJ databases">
        <title>Transcriptomic and genomic resources for Thalictrum thalictroides and T. hernandezii: Facilitating candidate gene discovery in an emerging model plant lineage.</title>
        <authorList>
            <person name="Arias T."/>
            <person name="Riano-Pachon D.M."/>
            <person name="Di Stilio V.S."/>
        </authorList>
    </citation>
    <scope>NUCLEOTIDE SEQUENCE [LARGE SCALE GENOMIC DNA]</scope>
    <source>
        <strain evidence="2">cv. WT478/WT964</strain>
        <tissue evidence="1">Leaves</tissue>
    </source>
</reference>
<dbReference type="Proteomes" id="UP000554482">
    <property type="component" value="Unassembled WGS sequence"/>
</dbReference>
<proteinExistence type="predicted"/>
<evidence type="ECO:0000313" key="2">
    <source>
        <dbReference type="Proteomes" id="UP000554482"/>
    </source>
</evidence>
<organism evidence="1 2">
    <name type="scientific">Thalictrum thalictroides</name>
    <name type="common">Rue-anemone</name>
    <name type="synonym">Anemone thalictroides</name>
    <dbReference type="NCBI Taxonomy" id="46969"/>
    <lineage>
        <taxon>Eukaryota</taxon>
        <taxon>Viridiplantae</taxon>
        <taxon>Streptophyta</taxon>
        <taxon>Embryophyta</taxon>
        <taxon>Tracheophyta</taxon>
        <taxon>Spermatophyta</taxon>
        <taxon>Magnoliopsida</taxon>
        <taxon>Ranunculales</taxon>
        <taxon>Ranunculaceae</taxon>
        <taxon>Thalictroideae</taxon>
        <taxon>Thalictrum</taxon>
    </lineage>
</organism>
<sequence length="75" mass="8521">MDDFVDYILDFGYDTKNEDHGKEVADAINALKRKHFDEEVLHADHKALAKLDFRATNVGFFTHLVAICIVNEGLV</sequence>
<accession>A0A7J6WLX1</accession>
<gene>
    <name evidence="1" type="ORF">FRX31_012059</name>
</gene>
<dbReference type="EMBL" id="JABWDY010013342">
    <property type="protein sequence ID" value="KAF5198354.1"/>
    <property type="molecule type" value="Genomic_DNA"/>
</dbReference>
<keyword evidence="2" id="KW-1185">Reference proteome</keyword>